<sequence length="255" mass="29058">MTDIYRTINENYDRLSDAEQEIVDFILKYEDVEKLKLKTIGEHLFVSNATIIRAVKKLNCDTFTELKYALIASKKINQTPQTSQVDDFSLILEMMKGDFLATIDLVDQELLTRICEEILGARRIFCLGTGSSSQVASDLNRKLKLINLWSNDYIDYFSMERIPEIANQDDVLIVFSLSGNVEDFNEMLLKAKGKGAGIIAITSLAASPLKRISTHTLHVYNSTHTRTKLRSRLMLYLMSTILYEKLLLQQATSKE</sequence>
<dbReference type="Gene3D" id="3.40.50.10490">
    <property type="entry name" value="Glucose-6-phosphate isomerase like protein, domain 1"/>
    <property type="match status" value="1"/>
</dbReference>
<evidence type="ECO:0000256" key="3">
    <source>
        <dbReference type="ARBA" id="ARBA00023163"/>
    </source>
</evidence>
<evidence type="ECO:0000313" key="6">
    <source>
        <dbReference type="EMBL" id="MBP2622264.1"/>
    </source>
</evidence>
<dbReference type="PANTHER" id="PTHR30514">
    <property type="entry name" value="GLUCOKINASE"/>
    <property type="match status" value="1"/>
</dbReference>
<dbReference type="InterPro" id="IPR000281">
    <property type="entry name" value="HTH_RpiR"/>
</dbReference>
<keyword evidence="7" id="KW-1185">Reference proteome</keyword>
<evidence type="ECO:0000313" key="7">
    <source>
        <dbReference type="Proteomes" id="UP001519349"/>
    </source>
</evidence>
<dbReference type="CDD" id="cd05013">
    <property type="entry name" value="SIS_RpiR"/>
    <property type="match status" value="1"/>
</dbReference>
<dbReference type="EMBL" id="QFAY01000043">
    <property type="protein sequence ID" value="MBP2622264.1"/>
    <property type="molecule type" value="Genomic_DNA"/>
</dbReference>
<keyword evidence="2" id="KW-0238">DNA-binding</keyword>
<dbReference type="PROSITE" id="PS51071">
    <property type="entry name" value="HTH_RPIR"/>
    <property type="match status" value="1"/>
</dbReference>
<dbReference type="Gene3D" id="1.10.10.10">
    <property type="entry name" value="Winged helix-like DNA-binding domain superfamily/Winged helix DNA-binding domain"/>
    <property type="match status" value="1"/>
</dbReference>
<dbReference type="PROSITE" id="PS51464">
    <property type="entry name" value="SIS"/>
    <property type="match status" value="1"/>
</dbReference>
<gene>
    <name evidence="6" type="ORF">DHL47_13285</name>
</gene>
<dbReference type="InterPro" id="IPR046348">
    <property type="entry name" value="SIS_dom_sf"/>
</dbReference>
<evidence type="ECO:0000259" key="5">
    <source>
        <dbReference type="PROSITE" id="PS51464"/>
    </source>
</evidence>
<keyword evidence="1" id="KW-0805">Transcription regulation</keyword>
<protein>
    <submittedName>
        <fullName evidence="6">MurR/RpiR family transcriptional regulator</fullName>
    </submittedName>
</protein>
<name>A0ABS5B2S2_9STRE</name>
<dbReference type="PANTHER" id="PTHR30514:SF21">
    <property type="entry name" value="RPIR-FAMILY TRANSCRIPTIONAL REGULATOR"/>
    <property type="match status" value="1"/>
</dbReference>
<evidence type="ECO:0000259" key="4">
    <source>
        <dbReference type="PROSITE" id="PS51071"/>
    </source>
</evidence>
<feature type="domain" description="HTH rpiR-type" evidence="4">
    <location>
        <begin position="2"/>
        <end position="77"/>
    </location>
</feature>
<organism evidence="6 7">
    <name type="scientific">Streptococcus panodentis</name>
    <dbReference type="NCBI Taxonomy" id="1581472"/>
    <lineage>
        <taxon>Bacteria</taxon>
        <taxon>Bacillati</taxon>
        <taxon>Bacillota</taxon>
        <taxon>Bacilli</taxon>
        <taxon>Lactobacillales</taxon>
        <taxon>Streptococcaceae</taxon>
        <taxon>Streptococcus</taxon>
    </lineage>
</organism>
<comment type="caution">
    <text evidence="6">The sequence shown here is derived from an EMBL/GenBank/DDBJ whole genome shotgun (WGS) entry which is preliminary data.</text>
</comment>
<accession>A0ABS5B2S2</accession>
<dbReference type="Pfam" id="PF01380">
    <property type="entry name" value="SIS"/>
    <property type="match status" value="1"/>
</dbReference>
<keyword evidence="3" id="KW-0804">Transcription</keyword>
<dbReference type="SUPFAM" id="SSF53697">
    <property type="entry name" value="SIS domain"/>
    <property type="match status" value="1"/>
</dbReference>
<proteinExistence type="predicted"/>
<dbReference type="InterPro" id="IPR047640">
    <property type="entry name" value="RpiR-like"/>
</dbReference>
<dbReference type="InterPro" id="IPR036388">
    <property type="entry name" value="WH-like_DNA-bd_sf"/>
</dbReference>
<dbReference type="InterPro" id="IPR035472">
    <property type="entry name" value="RpiR-like_SIS"/>
</dbReference>
<reference evidence="6 7" key="1">
    <citation type="submission" date="2018-05" db="EMBL/GenBank/DDBJ databases">
        <title>Draft genome sequence of Streptococcus panodentis CCUG 70867T.</title>
        <authorList>
            <person name="Salva-Serra F."/>
            <person name="Mendez V."/>
            <person name="Jaen-Luchoro D."/>
            <person name="Gonzales-Siles L."/>
            <person name="Karlsson R."/>
            <person name="Engstrom-Jakobsson H."/>
            <person name="Busquets A."/>
            <person name="Gomila M."/>
            <person name="Pineiro-Iglesias B."/>
            <person name="Bennasar-Figueras A."/>
            <person name="Seeger M."/>
            <person name="Moore E."/>
        </authorList>
    </citation>
    <scope>NUCLEOTIDE SEQUENCE [LARGE SCALE GENOMIC DNA]</scope>
    <source>
        <strain evidence="6 7">CCUG 70867</strain>
    </source>
</reference>
<dbReference type="Pfam" id="PF01418">
    <property type="entry name" value="HTH_6"/>
    <property type="match status" value="1"/>
</dbReference>
<dbReference type="Proteomes" id="UP001519349">
    <property type="component" value="Unassembled WGS sequence"/>
</dbReference>
<evidence type="ECO:0000256" key="1">
    <source>
        <dbReference type="ARBA" id="ARBA00023015"/>
    </source>
</evidence>
<dbReference type="RefSeq" id="WP_128834849.1">
    <property type="nucleotide sequence ID" value="NZ_QFAY01000043.1"/>
</dbReference>
<feature type="domain" description="SIS" evidence="5">
    <location>
        <begin position="114"/>
        <end position="252"/>
    </location>
</feature>
<dbReference type="InterPro" id="IPR001347">
    <property type="entry name" value="SIS_dom"/>
</dbReference>
<evidence type="ECO:0000256" key="2">
    <source>
        <dbReference type="ARBA" id="ARBA00023125"/>
    </source>
</evidence>
<dbReference type="InterPro" id="IPR009057">
    <property type="entry name" value="Homeodomain-like_sf"/>
</dbReference>
<dbReference type="SUPFAM" id="SSF46689">
    <property type="entry name" value="Homeodomain-like"/>
    <property type="match status" value="1"/>
</dbReference>